<accession>A0ABR7F2F6</accession>
<organism evidence="1 2">
    <name type="scientific">Eubacterium segne</name>
    <dbReference type="NCBI Taxonomy" id="2763045"/>
    <lineage>
        <taxon>Bacteria</taxon>
        <taxon>Bacillati</taxon>
        <taxon>Bacillota</taxon>
        <taxon>Clostridia</taxon>
        <taxon>Eubacteriales</taxon>
        <taxon>Eubacteriaceae</taxon>
        <taxon>Eubacterium</taxon>
    </lineage>
</organism>
<dbReference type="EMBL" id="JACOOZ010000004">
    <property type="protein sequence ID" value="MBC5667761.1"/>
    <property type="molecule type" value="Genomic_DNA"/>
</dbReference>
<comment type="caution">
    <text evidence="1">The sequence shown here is derived from an EMBL/GenBank/DDBJ whole genome shotgun (WGS) entry which is preliminary data.</text>
</comment>
<proteinExistence type="predicted"/>
<evidence type="ECO:0000313" key="1">
    <source>
        <dbReference type="EMBL" id="MBC5667761.1"/>
    </source>
</evidence>
<protein>
    <submittedName>
        <fullName evidence="1">Uncharacterized protein</fullName>
    </submittedName>
</protein>
<gene>
    <name evidence="1" type="ORF">H8S00_07195</name>
</gene>
<name>A0ABR7F2F6_9FIRM</name>
<keyword evidence="2" id="KW-1185">Reference proteome</keyword>
<dbReference type="RefSeq" id="WP_021953507.1">
    <property type="nucleotide sequence ID" value="NZ_JACOOZ010000004.1"/>
</dbReference>
<dbReference type="Proteomes" id="UP000597877">
    <property type="component" value="Unassembled WGS sequence"/>
</dbReference>
<sequence>MDYRYIPFYVQGNAISGLYYGQWEMSEDRDMDYVREMYPMTFSRLQELVEKECNRQEFAGSMMYDEYPDKLGISRIVQNIFNEIKKDEENCVGDECTKYPDDTWLKDIITVLLLNEMYRRRRRRNGRLM</sequence>
<reference evidence="1 2" key="1">
    <citation type="submission" date="2020-08" db="EMBL/GenBank/DDBJ databases">
        <title>Genome public.</title>
        <authorList>
            <person name="Liu C."/>
            <person name="Sun Q."/>
        </authorList>
    </citation>
    <scope>NUCLEOTIDE SEQUENCE [LARGE SCALE GENOMIC DNA]</scope>
    <source>
        <strain evidence="1 2">BX4</strain>
    </source>
</reference>
<evidence type="ECO:0000313" key="2">
    <source>
        <dbReference type="Proteomes" id="UP000597877"/>
    </source>
</evidence>